<dbReference type="WBParaSite" id="TCNE_0002021101-mRNA-1">
    <property type="protein sequence ID" value="TCNE_0002021101-mRNA-1"/>
    <property type="gene ID" value="TCNE_0002021101"/>
</dbReference>
<dbReference type="SUPFAM" id="SSF56112">
    <property type="entry name" value="Protein kinase-like (PK-like)"/>
    <property type="match status" value="1"/>
</dbReference>
<evidence type="ECO:0000259" key="5">
    <source>
        <dbReference type="PROSITE" id="PS50011"/>
    </source>
</evidence>
<dbReference type="InterPro" id="IPR050339">
    <property type="entry name" value="CC_SR_Kinase"/>
</dbReference>
<dbReference type="Pfam" id="PF00069">
    <property type="entry name" value="Pkinase"/>
    <property type="match status" value="1"/>
</dbReference>
<keyword evidence="6" id="KW-1185">Reference proteome</keyword>
<keyword evidence="3" id="KW-0418">Kinase</keyword>
<evidence type="ECO:0000256" key="2">
    <source>
        <dbReference type="ARBA" id="ARBA00022741"/>
    </source>
</evidence>
<dbReference type="Gene3D" id="1.10.510.10">
    <property type="entry name" value="Transferase(Phosphotransferase) domain 1"/>
    <property type="match status" value="1"/>
</dbReference>
<dbReference type="GO" id="GO:0004694">
    <property type="term" value="F:eukaryotic translation initiation factor 2alpha kinase activity"/>
    <property type="evidence" value="ECO:0007669"/>
    <property type="project" value="TreeGrafter"/>
</dbReference>
<organism evidence="6 7">
    <name type="scientific">Toxocara canis</name>
    <name type="common">Canine roundworm</name>
    <dbReference type="NCBI Taxonomy" id="6265"/>
    <lineage>
        <taxon>Eukaryota</taxon>
        <taxon>Metazoa</taxon>
        <taxon>Ecdysozoa</taxon>
        <taxon>Nematoda</taxon>
        <taxon>Chromadorea</taxon>
        <taxon>Rhabditida</taxon>
        <taxon>Spirurina</taxon>
        <taxon>Ascaridomorpha</taxon>
        <taxon>Ascaridoidea</taxon>
        <taxon>Toxocaridae</taxon>
        <taxon>Toxocara</taxon>
    </lineage>
</organism>
<keyword evidence="1" id="KW-0808">Transferase</keyword>
<dbReference type="PANTHER" id="PTHR11042">
    <property type="entry name" value="EUKARYOTIC TRANSLATION INITIATION FACTOR 2-ALPHA KINASE EIF2-ALPHA KINASE -RELATED"/>
    <property type="match status" value="1"/>
</dbReference>
<name>A0A183VHI7_TOXCA</name>
<evidence type="ECO:0000313" key="6">
    <source>
        <dbReference type="Proteomes" id="UP000050794"/>
    </source>
</evidence>
<accession>A0A183VHI7</accession>
<feature type="domain" description="Protein kinase" evidence="5">
    <location>
        <begin position="1"/>
        <end position="101"/>
    </location>
</feature>
<evidence type="ECO:0000313" key="7">
    <source>
        <dbReference type="WBParaSite" id="TCNE_0002021101-mRNA-1"/>
    </source>
</evidence>
<dbReference type="InterPro" id="IPR011009">
    <property type="entry name" value="Kinase-like_dom_sf"/>
</dbReference>
<keyword evidence="2" id="KW-0547">Nucleotide-binding</keyword>
<evidence type="ECO:0000256" key="1">
    <source>
        <dbReference type="ARBA" id="ARBA00022679"/>
    </source>
</evidence>
<evidence type="ECO:0000256" key="4">
    <source>
        <dbReference type="ARBA" id="ARBA00022840"/>
    </source>
</evidence>
<dbReference type="InterPro" id="IPR000719">
    <property type="entry name" value="Prot_kinase_dom"/>
</dbReference>
<protein>
    <submittedName>
        <fullName evidence="7">Protein kinase domain-containing protein</fullName>
    </submittedName>
</protein>
<reference evidence="7" key="1">
    <citation type="submission" date="2016-06" db="UniProtKB">
        <authorList>
            <consortium name="WormBaseParasite"/>
        </authorList>
    </citation>
    <scope>IDENTIFICATION</scope>
</reference>
<dbReference type="GO" id="GO:0005737">
    <property type="term" value="C:cytoplasm"/>
    <property type="evidence" value="ECO:0007669"/>
    <property type="project" value="TreeGrafter"/>
</dbReference>
<dbReference type="AlphaFoldDB" id="A0A183VHI7"/>
<sequence length="101" mass="11403">LCQELTLHNWLMVNNRKEDRQLDRMRNWLAQLVCAVDYIHDQGLVHRDLKPQNKFFSADGMNSLKIGDLGLAANYSAAETEEGIREGAIVSSSRRTSNVGT</sequence>
<evidence type="ECO:0000256" key="3">
    <source>
        <dbReference type="ARBA" id="ARBA00022777"/>
    </source>
</evidence>
<dbReference type="Proteomes" id="UP000050794">
    <property type="component" value="Unassembled WGS sequence"/>
</dbReference>
<dbReference type="GO" id="GO:0005634">
    <property type="term" value="C:nucleus"/>
    <property type="evidence" value="ECO:0007669"/>
    <property type="project" value="TreeGrafter"/>
</dbReference>
<dbReference type="PANTHER" id="PTHR11042:SF91">
    <property type="entry name" value="EUKARYOTIC TRANSLATION INITIATION FACTOR 2-ALPHA KINASE"/>
    <property type="match status" value="1"/>
</dbReference>
<keyword evidence="4" id="KW-0067">ATP-binding</keyword>
<dbReference type="GO" id="GO:0005524">
    <property type="term" value="F:ATP binding"/>
    <property type="evidence" value="ECO:0007669"/>
    <property type="project" value="UniProtKB-KW"/>
</dbReference>
<dbReference type="PROSITE" id="PS50011">
    <property type="entry name" value="PROTEIN_KINASE_DOM"/>
    <property type="match status" value="1"/>
</dbReference>
<proteinExistence type="predicted"/>